<dbReference type="PANTHER" id="PTHR10903">
    <property type="entry name" value="GTPASE, IMAP FAMILY MEMBER-RELATED"/>
    <property type="match status" value="1"/>
</dbReference>
<evidence type="ECO:0000256" key="3">
    <source>
        <dbReference type="ARBA" id="ARBA00023134"/>
    </source>
</evidence>
<evidence type="ECO:0000313" key="6">
    <source>
        <dbReference type="Proteomes" id="UP001497497"/>
    </source>
</evidence>
<dbReference type="SUPFAM" id="SSF52540">
    <property type="entry name" value="P-loop containing nucleoside triphosphate hydrolases"/>
    <property type="match status" value="1"/>
</dbReference>
<keyword evidence="6" id="KW-1185">Reference proteome</keyword>
<feature type="domain" description="AIG1-type G" evidence="4">
    <location>
        <begin position="3"/>
        <end position="213"/>
    </location>
</feature>
<dbReference type="InterPro" id="IPR006703">
    <property type="entry name" value="G_AIG1"/>
</dbReference>
<dbReference type="AlphaFoldDB" id="A0AAV2HQ83"/>
<evidence type="ECO:0000256" key="1">
    <source>
        <dbReference type="ARBA" id="ARBA00008535"/>
    </source>
</evidence>
<dbReference type="InterPro" id="IPR027417">
    <property type="entry name" value="P-loop_NTPase"/>
</dbReference>
<dbReference type="GO" id="GO:0005525">
    <property type="term" value="F:GTP binding"/>
    <property type="evidence" value="ECO:0007669"/>
    <property type="project" value="UniProtKB-KW"/>
</dbReference>
<evidence type="ECO:0000259" key="4">
    <source>
        <dbReference type="PROSITE" id="PS51720"/>
    </source>
</evidence>
<dbReference type="Gene3D" id="3.40.50.300">
    <property type="entry name" value="P-loop containing nucleotide triphosphate hydrolases"/>
    <property type="match status" value="1"/>
</dbReference>
<comment type="caution">
    <text evidence="5">The sequence shown here is derived from an EMBL/GenBank/DDBJ whole genome shotgun (WGS) entry which is preliminary data.</text>
</comment>
<protein>
    <recommendedName>
        <fullName evidence="4">AIG1-type G domain-containing protein</fullName>
    </recommendedName>
</protein>
<reference evidence="5 6" key="1">
    <citation type="submission" date="2024-04" db="EMBL/GenBank/DDBJ databases">
        <authorList>
            <consortium name="Genoscope - CEA"/>
            <person name="William W."/>
        </authorList>
    </citation>
    <scope>NUCLEOTIDE SEQUENCE [LARGE SCALE GENOMIC DNA]</scope>
</reference>
<sequence>MVRLDTVLLLVGRTGNGKSSTGNSILGGVYFTLRGVEEPQVGDSPEKSEAGSITVVDGSGIGDTAEDLIGGESAAVVSCESAFELCGKIFTAIIVVLKFGVRFTKQEKDAVQMIKFLFGEDVLKRWGIIVMTYGDNFEKEPRYSREKFRAWCKDQRGDFQKLLEECDFRCVLFNNRAKSLETIQVQDFKQTLNDLKCLSNYAPYMEDDYKKAEDSRLNLLTTQTKDLIDRVNTFLKQNGEDDAKLNFELALFKENLTRLNNGTSNLQGLIDDMNAAINMLAGKPGVKGTYISTTFSRLSLAGLTLVAGATFRIRSAVSFCARGVILRTTYVVNRMCGNSDETLVVASSCRDTLRIGE</sequence>
<keyword evidence="3" id="KW-0342">GTP-binding</keyword>
<dbReference type="Proteomes" id="UP001497497">
    <property type="component" value="Unassembled WGS sequence"/>
</dbReference>
<organism evidence="5 6">
    <name type="scientific">Lymnaea stagnalis</name>
    <name type="common">Great pond snail</name>
    <name type="synonym">Helix stagnalis</name>
    <dbReference type="NCBI Taxonomy" id="6523"/>
    <lineage>
        <taxon>Eukaryota</taxon>
        <taxon>Metazoa</taxon>
        <taxon>Spiralia</taxon>
        <taxon>Lophotrochozoa</taxon>
        <taxon>Mollusca</taxon>
        <taxon>Gastropoda</taxon>
        <taxon>Heterobranchia</taxon>
        <taxon>Euthyneura</taxon>
        <taxon>Panpulmonata</taxon>
        <taxon>Hygrophila</taxon>
        <taxon>Lymnaeoidea</taxon>
        <taxon>Lymnaeidae</taxon>
        <taxon>Lymnaea</taxon>
    </lineage>
</organism>
<dbReference type="Pfam" id="PF04548">
    <property type="entry name" value="AIG1"/>
    <property type="match status" value="1"/>
</dbReference>
<dbReference type="EMBL" id="CAXITT010000179">
    <property type="protein sequence ID" value="CAL1534699.1"/>
    <property type="molecule type" value="Genomic_DNA"/>
</dbReference>
<dbReference type="InterPro" id="IPR045058">
    <property type="entry name" value="GIMA/IAN/Toc"/>
</dbReference>
<comment type="similarity">
    <text evidence="1">Belongs to the TRAFAC class TrmE-Era-EngA-EngB-Septin-like GTPase superfamily. AIG1/Toc34/Toc159-like paraseptin GTPase family. IAN subfamily.</text>
</comment>
<evidence type="ECO:0000256" key="2">
    <source>
        <dbReference type="ARBA" id="ARBA00022741"/>
    </source>
</evidence>
<accession>A0AAV2HQ83</accession>
<name>A0AAV2HQ83_LYMST</name>
<evidence type="ECO:0000313" key="5">
    <source>
        <dbReference type="EMBL" id="CAL1534699.1"/>
    </source>
</evidence>
<dbReference type="PANTHER" id="PTHR10903:SF184">
    <property type="entry name" value="GTP-BINDING PROTEIN A"/>
    <property type="match status" value="1"/>
</dbReference>
<proteinExistence type="inferred from homology"/>
<keyword evidence="2" id="KW-0547">Nucleotide-binding</keyword>
<dbReference type="PROSITE" id="PS51720">
    <property type="entry name" value="G_AIG1"/>
    <property type="match status" value="1"/>
</dbReference>
<gene>
    <name evidence="5" type="ORF">GSLYS_00008659001</name>
</gene>